<accession>A0A8S5TZY6</accession>
<proteinExistence type="predicted"/>
<protein>
    <submittedName>
        <fullName evidence="1">Uncharacterized protein</fullName>
    </submittedName>
</protein>
<name>A0A8S5TZY6_9CAUD</name>
<organism evidence="1">
    <name type="scientific">Myoviridae sp. ctCuC1</name>
    <dbReference type="NCBI Taxonomy" id="2825055"/>
    <lineage>
        <taxon>Viruses</taxon>
        <taxon>Duplodnaviria</taxon>
        <taxon>Heunggongvirae</taxon>
        <taxon>Uroviricota</taxon>
        <taxon>Caudoviricetes</taxon>
    </lineage>
</organism>
<dbReference type="Pfam" id="PF21829">
    <property type="entry name" value="DUF6889"/>
    <property type="match status" value="1"/>
</dbReference>
<reference evidence="1" key="1">
    <citation type="journal article" date="2021" name="Proc. Natl. Acad. Sci. U.S.A.">
        <title>A Catalog of Tens of Thousands of Viruses from Human Metagenomes Reveals Hidden Associations with Chronic Diseases.</title>
        <authorList>
            <person name="Tisza M.J."/>
            <person name="Buck C.B."/>
        </authorList>
    </citation>
    <scope>NUCLEOTIDE SEQUENCE</scope>
    <source>
        <strain evidence="1">CtCuC1</strain>
    </source>
</reference>
<dbReference type="InterPro" id="IPR054182">
    <property type="entry name" value="DUF6889"/>
</dbReference>
<evidence type="ECO:0000313" key="1">
    <source>
        <dbReference type="EMBL" id="DAF87776.1"/>
    </source>
</evidence>
<dbReference type="EMBL" id="BK015968">
    <property type="protein sequence ID" value="DAF87776.1"/>
    <property type="molecule type" value="Genomic_DNA"/>
</dbReference>
<sequence length="65" mass="7433">MPFEPCTYPTIDAFAYAPVAAGMWRQHEVFDGTYDFDDLLDAHEIMAVKAINAKRAQEAAERRNR</sequence>